<organism evidence="8 9">
    <name type="scientific">Sphingobacterium siyangense</name>
    <dbReference type="NCBI Taxonomy" id="459529"/>
    <lineage>
        <taxon>Bacteria</taxon>
        <taxon>Pseudomonadati</taxon>
        <taxon>Bacteroidota</taxon>
        <taxon>Sphingobacteriia</taxon>
        <taxon>Sphingobacteriales</taxon>
        <taxon>Sphingobacteriaceae</taxon>
        <taxon>Sphingobacterium</taxon>
    </lineage>
</organism>
<feature type="domain" description="Peptidase S54 rhomboid" evidence="7">
    <location>
        <begin position="199"/>
        <end position="335"/>
    </location>
</feature>
<evidence type="ECO:0000256" key="6">
    <source>
        <dbReference type="ARBA" id="ARBA00023136"/>
    </source>
</evidence>
<dbReference type="InterPro" id="IPR050925">
    <property type="entry name" value="Rhomboid_protease_S54"/>
</dbReference>
<name>A0A420FDE6_9SPHI</name>
<dbReference type="RefSeq" id="WP_120336449.1">
    <property type="nucleotide sequence ID" value="NZ_CP070350.1"/>
</dbReference>
<dbReference type="SUPFAM" id="SSF144091">
    <property type="entry name" value="Rhomboid-like"/>
    <property type="match status" value="1"/>
</dbReference>
<dbReference type="PANTHER" id="PTHR43731:SF14">
    <property type="entry name" value="PRESENILIN-ASSOCIATED RHOMBOID-LIKE PROTEIN, MITOCHONDRIAL"/>
    <property type="match status" value="1"/>
</dbReference>
<reference evidence="8 9" key="1">
    <citation type="submission" date="2016-07" db="EMBL/GenBank/DDBJ databases">
        <title>Genome analysis of Sphingobacterium siyangense T12B17.</title>
        <authorList>
            <person name="Xu D."/>
            <person name="Su Y."/>
            <person name="Zheng S."/>
        </authorList>
    </citation>
    <scope>NUCLEOTIDE SEQUENCE [LARGE SCALE GENOMIC DNA]</scope>
    <source>
        <strain evidence="8 9">T12B17</strain>
    </source>
</reference>
<keyword evidence="9" id="KW-1185">Reference proteome</keyword>
<dbReference type="AlphaFoldDB" id="A0A420FDE6"/>
<dbReference type="Gene3D" id="1.20.1540.10">
    <property type="entry name" value="Rhomboid-like"/>
    <property type="match status" value="1"/>
</dbReference>
<proteinExistence type="inferred from homology"/>
<evidence type="ECO:0000256" key="3">
    <source>
        <dbReference type="ARBA" id="ARBA00022692"/>
    </source>
</evidence>
<dbReference type="InterPro" id="IPR022764">
    <property type="entry name" value="Peptidase_S54_rhomboid_dom"/>
</dbReference>
<dbReference type="EMBL" id="MCAQ01000029">
    <property type="protein sequence ID" value="RKF31023.1"/>
    <property type="molecule type" value="Genomic_DNA"/>
</dbReference>
<keyword evidence="5" id="KW-1133">Transmembrane helix</keyword>
<dbReference type="Proteomes" id="UP000286402">
    <property type="component" value="Unassembled WGS sequence"/>
</dbReference>
<keyword evidence="3" id="KW-0812">Transmembrane</keyword>
<evidence type="ECO:0000256" key="5">
    <source>
        <dbReference type="ARBA" id="ARBA00022989"/>
    </source>
</evidence>
<evidence type="ECO:0000313" key="9">
    <source>
        <dbReference type="Proteomes" id="UP000286402"/>
    </source>
</evidence>
<keyword evidence="4" id="KW-0378">Hydrolase</keyword>
<dbReference type="Pfam" id="PF01694">
    <property type="entry name" value="Rhomboid"/>
    <property type="match status" value="1"/>
</dbReference>
<accession>A0A420FDE6</accession>
<evidence type="ECO:0000259" key="7">
    <source>
        <dbReference type="Pfam" id="PF01694"/>
    </source>
</evidence>
<evidence type="ECO:0000313" key="8">
    <source>
        <dbReference type="EMBL" id="RKF31023.1"/>
    </source>
</evidence>
<evidence type="ECO:0000256" key="2">
    <source>
        <dbReference type="ARBA" id="ARBA00009045"/>
    </source>
</evidence>
<dbReference type="InterPro" id="IPR035952">
    <property type="entry name" value="Rhomboid-like_sf"/>
</dbReference>
<dbReference type="GO" id="GO:0004252">
    <property type="term" value="F:serine-type endopeptidase activity"/>
    <property type="evidence" value="ECO:0007669"/>
    <property type="project" value="InterPro"/>
</dbReference>
<protein>
    <recommendedName>
        <fullName evidence="7">Peptidase S54 rhomboid domain-containing protein</fullName>
    </recommendedName>
</protein>
<comment type="caution">
    <text evidence="8">The sequence shown here is derived from an EMBL/GenBank/DDBJ whole genome shotgun (WGS) entry which is preliminary data.</text>
</comment>
<comment type="similarity">
    <text evidence="2">Belongs to the peptidase S54 family.</text>
</comment>
<evidence type="ECO:0000256" key="1">
    <source>
        <dbReference type="ARBA" id="ARBA00004141"/>
    </source>
</evidence>
<keyword evidence="6" id="KW-0472">Membrane</keyword>
<sequence>MAFGFTPKHVEDFPLNDLTQQEFLVLANESARKVGWQISYLSNNGLIGYTDNGMFSIDAEIKIKIEDGIATIRSASIGSELMDWGRNKKNITNFISTFEALKPTLTKEELNVKYLALSEQLVSPEDDLLKLNQGTTQEEVSGFFSIFKPTQGFFVTPILLDINVLIFILMAMSGVNILQPTSESLLNWGANFKPMTLDGEWWRLIANCFLHIGIFHLLMNMYALLYIGVLLEPHLGRTRFIVAYLLTGITASIASLWWNDLTISAGASGAIFGMYGVFLAMLTTNLIEKTARKALLMSIAVFVGYNLVYGVKEGIDNAAHIGGLIGGLVIGYAFIPSLRKPEEEKLKFGTIGLLSIVILVFSFVVYKKLPNDIGIYDAKIKDFVSMEEMALEVFNLPSNTPNDKILYGIKDKGIHYWNENIKLLESFNDLELPVEIRTRNKLLKEYCELRIKSYELLYKAISEDTNQYQSQLEDYNKLIETKVKELGAGQQGE</sequence>
<dbReference type="PANTHER" id="PTHR43731">
    <property type="entry name" value="RHOMBOID PROTEASE"/>
    <property type="match status" value="1"/>
</dbReference>
<evidence type="ECO:0000256" key="4">
    <source>
        <dbReference type="ARBA" id="ARBA00022801"/>
    </source>
</evidence>
<gene>
    <name evidence="8" type="ORF">BCY89_19075</name>
</gene>
<dbReference type="GO" id="GO:0016020">
    <property type="term" value="C:membrane"/>
    <property type="evidence" value="ECO:0007669"/>
    <property type="project" value="UniProtKB-SubCell"/>
</dbReference>
<comment type="subcellular location">
    <subcellularLocation>
        <location evidence="1">Membrane</location>
        <topology evidence="1">Multi-pass membrane protein</topology>
    </subcellularLocation>
</comment>